<evidence type="ECO:0000256" key="1">
    <source>
        <dbReference type="SAM" id="SignalP"/>
    </source>
</evidence>
<dbReference type="InterPro" id="IPR016071">
    <property type="entry name" value="Staphylococal_nuclease_OB-fold"/>
</dbReference>
<dbReference type="RefSeq" id="WP_179517506.1">
    <property type="nucleotide sequence ID" value="NZ_JACCAC010000001.1"/>
</dbReference>
<feature type="signal peptide" evidence="1">
    <location>
        <begin position="1"/>
        <end position="25"/>
    </location>
</feature>
<feature type="chain" id="PRO_5038581418" evidence="1">
    <location>
        <begin position="26"/>
        <end position="184"/>
    </location>
</feature>
<dbReference type="Pfam" id="PF00565">
    <property type="entry name" value="SNase"/>
    <property type="match status" value="1"/>
</dbReference>
<keyword evidence="3" id="KW-0378">Hydrolase</keyword>
<sequence>MSVRSRWGAGVVAVVVALASTAACSVGGGSVLADPDAPVGVPDDAEQARVVRVVDGDTVILRGSGEGVVPDDEARVRLLEVDSPESVAPDRPVECFGPEASEGLAELLPAGATVWVAPDEELEDPFDRLLLYVWTTDGEFVNRSLVREGLAEAVLYEPNDRYIAEVRAAERAARDEGAGLWGAC</sequence>
<name>A0A7Y9UK58_9ACTN</name>
<proteinExistence type="predicted"/>
<dbReference type="EMBL" id="JACCAC010000001">
    <property type="protein sequence ID" value="NYG54988.1"/>
    <property type="molecule type" value="Genomic_DNA"/>
</dbReference>
<protein>
    <submittedName>
        <fullName evidence="3">Micrococcal nuclease</fullName>
        <ecNumber evidence="3">3.1.31.1</ecNumber>
    </submittedName>
</protein>
<dbReference type="Gene3D" id="2.40.50.90">
    <property type="match status" value="1"/>
</dbReference>
<feature type="domain" description="TNase-like" evidence="2">
    <location>
        <begin position="44"/>
        <end position="183"/>
    </location>
</feature>
<dbReference type="SUPFAM" id="SSF50199">
    <property type="entry name" value="Staphylococcal nuclease"/>
    <property type="match status" value="1"/>
</dbReference>
<evidence type="ECO:0000313" key="4">
    <source>
        <dbReference type="Proteomes" id="UP000544110"/>
    </source>
</evidence>
<evidence type="ECO:0000313" key="3">
    <source>
        <dbReference type="EMBL" id="NYG54988.1"/>
    </source>
</evidence>
<gene>
    <name evidence="3" type="ORF">BJ989_001292</name>
</gene>
<evidence type="ECO:0000259" key="2">
    <source>
        <dbReference type="PROSITE" id="PS50830"/>
    </source>
</evidence>
<dbReference type="SMART" id="SM00318">
    <property type="entry name" value="SNc"/>
    <property type="match status" value="1"/>
</dbReference>
<dbReference type="Proteomes" id="UP000544110">
    <property type="component" value="Unassembled WGS sequence"/>
</dbReference>
<dbReference type="InterPro" id="IPR035437">
    <property type="entry name" value="SNase_OB-fold_sf"/>
</dbReference>
<keyword evidence="4" id="KW-1185">Reference proteome</keyword>
<comment type="caution">
    <text evidence="3">The sequence shown here is derived from an EMBL/GenBank/DDBJ whole genome shotgun (WGS) entry which is preliminary data.</text>
</comment>
<dbReference type="GO" id="GO:1990599">
    <property type="term" value="F:3' overhang single-stranded DNA endodeoxyribonuclease activity"/>
    <property type="evidence" value="ECO:0007669"/>
    <property type="project" value="UniProtKB-EC"/>
</dbReference>
<reference evidence="3 4" key="1">
    <citation type="submission" date="2020-07" db="EMBL/GenBank/DDBJ databases">
        <title>Sequencing the genomes of 1000 actinobacteria strains.</title>
        <authorList>
            <person name="Klenk H.-P."/>
        </authorList>
    </citation>
    <scope>NUCLEOTIDE SEQUENCE [LARGE SCALE GENOMIC DNA]</scope>
    <source>
        <strain evidence="3 4">DSM 24552</strain>
    </source>
</reference>
<keyword evidence="1" id="KW-0732">Signal</keyword>
<dbReference type="EC" id="3.1.31.1" evidence="3"/>
<dbReference type="PROSITE" id="PS51257">
    <property type="entry name" value="PROKAR_LIPOPROTEIN"/>
    <property type="match status" value="1"/>
</dbReference>
<organism evidence="3 4">
    <name type="scientific">Nocardioides perillae</name>
    <dbReference type="NCBI Taxonomy" id="1119534"/>
    <lineage>
        <taxon>Bacteria</taxon>
        <taxon>Bacillati</taxon>
        <taxon>Actinomycetota</taxon>
        <taxon>Actinomycetes</taxon>
        <taxon>Propionibacteriales</taxon>
        <taxon>Nocardioidaceae</taxon>
        <taxon>Nocardioides</taxon>
    </lineage>
</organism>
<accession>A0A7Y9UK58</accession>
<dbReference type="AlphaFoldDB" id="A0A7Y9UK58"/>
<dbReference type="PROSITE" id="PS50830">
    <property type="entry name" value="TNASE_3"/>
    <property type="match status" value="1"/>
</dbReference>